<evidence type="ECO:0000256" key="1">
    <source>
        <dbReference type="SAM" id="MobiDB-lite"/>
    </source>
</evidence>
<evidence type="ECO:0000313" key="2">
    <source>
        <dbReference type="EMBL" id="CAL1388273.1"/>
    </source>
</evidence>
<evidence type="ECO:0000313" key="3">
    <source>
        <dbReference type="Proteomes" id="UP001497516"/>
    </source>
</evidence>
<accession>A0AAV2ERC7</accession>
<proteinExistence type="predicted"/>
<keyword evidence="3" id="KW-1185">Reference proteome</keyword>
<protein>
    <submittedName>
        <fullName evidence="2">Uncharacterized protein</fullName>
    </submittedName>
</protein>
<dbReference type="Proteomes" id="UP001497516">
    <property type="component" value="Chromosome 5"/>
</dbReference>
<feature type="compositionally biased region" description="Basic and acidic residues" evidence="1">
    <location>
        <begin position="74"/>
        <end position="84"/>
    </location>
</feature>
<gene>
    <name evidence="2" type="ORF">LTRI10_LOCUS29209</name>
</gene>
<feature type="region of interest" description="Disordered" evidence="1">
    <location>
        <begin position="1"/>
        <end position="84"/>
    </location>
</feature>
<organism evidence="2 3">
    <name type="scientific">Linum trigynum</name>
    <dbReference type="NCBI Taxonomy" id="586398"/>
    <lineage>
        <taxon>Eukaryota</taxon>
        <taxon>Viridiplantae</taxon>
        <taxon>Streptophyta</taxon>
        <taxon>Embryophyta</taxon>
        <taxon>Tracheophyta</taxon>
        <taxon>Spermatophyta</taxon>
        <taxon>Magnoliopsida</taxon>
        <taxon>eudicotyledons</taxon>
        <taxon>Gunneridae</taxon>
        <taxon>Pentapetalae</taxon>
        <taxon>rosids</taxon>
        <taxon>fabids</taxon>
        <taxon>Malpighiales</taxon>
        <taxon>Linaceae</taxon>
        <taxon>Linum</taxon>
    </lineage>
</organism>
<reference evidence="2 3" key="1">
    <citation type="submission" date="2024-04" db="EMBL/GenBank/DDBJ databases">
        <authorList>
            <person name="Fracassetti M."/>
        </authorList>
    </citation>
    <scope>NUCLEOTIDE SEQUENCE [LARGE SCALE GENOMIC DNA]</scope>
</reference>
<dbReference type="AlphaFoldDB" id="A0AAV2ERC7"/>
<dbReference type="EMBL" id="OZ034818">
    <property type="protein sequence ID" value="CAL1388273.1"/>
    <property type="molecule type" value="Genomic_DNA"/>
</dbReference>
<sequence>MQVPLHGDAHGDDVGDGLHGGAMDGGLLADEELFDQVGSPAPSPLDEASTLSSSPLSVNHDADSSEGALTPAPAHEDHAEDVTP</sequence>
<name>A0AAV2ERC7_9ROSI</name>